<comment type="subcellular location">
    <subcellularLocation>
        <location evidence="1">Cell membrane</location>
        <topology evidence="1">Multi-pass membrane protein</topology>
    </subcellularLocation>
</comment>
<feature type="transmembrane region" description="Helical" evidence="8">
    <location>
        <begin position="548"/>
        <end position="569"/>
    </location>
</feature>
<feature type="domain" description="Mechanosensitive ion channel MscS C-terminal" evidence="10">
    <location>
        <begin position="906"/>
        <end position="987"/>
    </location>
</feature>
<dbReference type="InterPro" id="IPR010920">
    <property type="entry name" value="LSM_dom_sf"/>
</dbReference>
<organism evidence="12 14">
    <name type="scientific">Legionella gratiana</name>
    <dbReference type="NCBI Taxonomy" id="45066"/>
    <lineage>
        <taxon>Bacteria</taxon>
        <taxon>Pseudomonadati</taxon>
        <taxon>Pseudomonadota</taxon>
        <taxon>Gammaproteobacteria</taxon>
        <taxon>Legionellales</taxon>
        <taxon>Legionellaceae</taxon>
        <taxon>Legionella</taxon>
    </lineage>
</organism>
<dbReference type="InterPro" id="IPR049278">
    <property type="entry name" value="MS_channel_C"/>
</dbReference>
<dbReference type="GO" id="GO:0008381">
    <property type="term" value="F:mechanosensitive monoatomic ion channel activity"/>
    <property type="evidence" value="ECO:0007669"/>
    <property type="project" value="UniProtKB-ARBA"/>
</dbReference>
<dbReference type="STRING" id="45066.Lgra_1978"/>
<dbReference type="GO" id="GO:0005886">
    <property type="term" value="C:plasma membrane"/>
    <property type="evidence" value="ECO:0007669"/>
    <property type="project" value="UniProtKB-SubCell"/>
</dbReference>
<feature type="domain" description="Mechanosensitive ion channel MscS" evidence="9">
    <location>
        <begin position="832"/>
        <end position="898"/>
    </location>
</feature>
<evidence type="ECO:0000313" key="14">
    <source>
        <dbReference type="Proteomes" id="UP000254476"/>
    </source>
</evidence>
<dbReference type="Pfam" id="PF00924">
    <property type="entry name" value="MS_channel_2nd"/>
    <property type="match status" value="1"/>
</dbReference>
<feature type="transmembrane region" description="Helical" evidence="8">
    <location>
        <begin position="649"/>
        <end position="668"/>
    </location>
</feature>
<dbReference type="EMBL" id="LNYE01000022">
    <property type="protein sequence ID" value="KTD11012.1"/>
    <property type="molecule type" value="Genomic_DNA"/>
</dbReference>
<feature type="transmembrane region" description="Helical" evidence="8">
    <location>
        <begin position="739"/>
        <end position="762"/>
    </location>
</feature>
<evidence type="ECO:0000259" key="9">
    <source>
        <dbReference type="Pfam" id="PF00924"/>
    </source>
</evidence>
<dbReference type="SUPFAM" id="SSF82689">
    <property type="entry name" value="Mechanosensitive channel protein MscS (YggB), C-terminal domain"/>
    <property type="match status" value="1"/>
</dbReference>
<dbReference type="Pfam" id="PF21082">
    <property type="entry name" value="MS_channel_3rd"/>
    <property type="match status" value="1"/>
</dbReference>
<evidence type="ECO:0000256" key="8">
    <source>
        <dbReference type="SAM" id="Phobius"/>
    </source>
</evidence>
<feature type="transmembrane region" description="Helical" evidence="8">
    <location>
        <begin position="469"/>
        <end position="494"/>
    </location>
</feature>
<keyword evidence="5 8" id="KW-1133">Transmembrane helix</keyword>
<keyword evidence="3" id="KW-1003">Cell membrane</keyword>
<evidence type="ECO:0000313" key="13">
    <source>
        <dbReference type="Proteomes" id="UP000054691"/>
    </source>
</evidence>
<evidence type="ECO:0000256" key="3">
    <source>
        <dbReference type="ARBA" id="ARBA00022475"/>
    </source>
</evidence>
<proteinExistence type="inferred from homology"/>
<dbReference type="SUPFAM" id="SSF50182">
    <property type="entry name" value="Sm-like ribonucleoproteins"/>
    <property type="match status" value="1"/>
</dbReference>
<comment type="similarity">
    <text evidence="2">Belongs to the MscS (TC 1.A.23) family.</text>
</comment>
<keyword evidence="13" id="KW-1185">Reference proteome</keyword>
<feature type="transmembrane region" description="Helical" evidence="8">
    <location>
        <begin position="506"/>
        <end position="528"/>
    </location>
</feature>
<evidence type="ECO:0000256" key="5">
    <source>
        <dbReference type="ARBA" id="ARBA00022989"/>
    </source>
</evidence>
<dbReference type="Proteomes" id="UP000054691">
    <property type="component" value="Unassembled WGS sequence"/>
</dbReference>
<gene>
    <name evidence="11" type="ORF">Lgra_1978</name>
    <name evidence="12" type="ORF">NCTC12388_01630</name>
</gene>
<dbReference type="Gene3D" id="2.30.30.60">
    <property type="match status" value="1"/>
</dbReference>
<feature type="transmembrane region" description="Helical" evidence="8">
    <location>
        <begin position="699"/>
        <end position="719"/>
    </location>
</feature>
<dbReference type="Gene3D" id="3.30.70.100">
    <property type="match status" value="1"/>
</dbReference>
<evidence type="ECO:0000259" key="10">
    <source>
        <dbReference type="Pfam" id="PF21082"/>
    </source>
</evidence>
<protein>
    <submittedName>
        <fullName evidence="12">Mechanosensitive ion channel MscS</fullName>
    </submittedName>
</protein>
<reference evidence="12 14" key="2">
    <citation type="submission" date="2018-06" db="EMBL/GenBank/DDBJ databases">
        <authorList>
            <consortium name="Pathogen Informatics"/>
            <person name="Doyle S."/>
        </authorList>
    </citation>
    <scope>NUCLEOTIDE SEQUENCE [LARGE SCALE GENOMIC DNA]</scope>
    <source>
        <strain evidence="12 14">NCTC12388</strain>
    </source>
</reference>
<evidence type="ECO:0000256" key="1">
    <source>
        <dbReference type="ARBA" id="ARBA00004651"/>
    </source>
</evidence>
<dbReference type="RefSeq" id="WP_420795202.1">
    <property type="nucleotide sequence ID" value="NZ_CAAAHW010000003.1"/>
</dbReference>
<evidence type="ECO:0000256" key="4">
    <source>
        <dbReference type="ARBA" id="ARBA00022692"/>
    </source>
</evidence>
<dbReference type="InterPro" id="IPR006685">
    <property type="entry name" value="MscS_channel_2nd"/>
</dbReference>
<dbReference type="EMBL" id="UGOB01000001">
    <property type="protein sequence ID" value="STX44644.1"/>
    <property type="molecule type" value="Genomic_DNA"/>
</dbReference>
<feature type="transmembrane region" description="Helical" evidence="8">
    <location>
        <begin position="50"/>
        <end position="67"/>
    </location>
</feature>
<keyword evidence="4 8" id="KW-0812">Transmembrane</keyword>
<keyword evidence="6 8" id="KW-0472">Membrane</keyword>
<evidence type="ECO:0000256" key="2">
    <source>
        <dbReference type="ARBA" id="ARBA00008017"/>
    </source>
</evidence>
<dbReference type="PANTHER" id="PTHR30347">
    <property type="entry name" value="POTASSIUM CHANNEL RELATED"/>
    <property type="match status" value="1"/>
</dbReference>
<dbReference type="Proteomes" id="UP000254476">
    <property type="component" value="Unassembled WGS sequence"/>
</dbReference>
<reference evidence="11 13" key="1">
    <citation type="submission" date="2015-11" db="EMBL/GenBank/DDBJ databases">
        <title>Genomic analysis of 38 Legionella species identifies large and diverse effector repertoires.</title>
        <authorList>
            <person name="Burstein D."/>
            <person name="Amaro F."/>
            <person name="Zusman T."/>
            <person name="Lifshitz Z."/>
            <person name="Cohen O."/>
            <person name="Gilbert J.A."/>
            <person name="Pupko T."/>
            <person name="Shuman H.A."/>
            <person name="Segal G."/>
        </authorList>
    </citation>
    <scope>NUCLEOTIDE SEQUENCE [LARGE SCALE GENOMIC DNA]</scope>
    <source>
        <strain evidence="11 13">Lyon 8420412</strain>
    </source>
</reference>
<dbReference type="AlphaFoldDB" id="A0A378J9X4"/>
<sequence length="1016" mass="116162">MLQLRKLNNLLGLGRLLTTGTNNIRPSFMHNVFFFIKQLAFQAIAISRKCTIFLFFLFFGCSLYAATTTAPVPVKSPATFIEYLTQEKAHLMASIQETKQPITLKNEQEYAAKMKQVSSILTMIDVKIKSLESFLDHENKEQNDLNQRLKLLQQLPIIKEDTTVPERVAKVENLLLINKQTIQLTTDNLKLANDYQSALNDEIKNLEVWHSTFVLEQKLVQIRTLKEKLNRQLLDLYENTNNQTDKRSKSVPLSSSDYEAKLLINNQYIAVIQNRLNALSIQRTVVKGDMIYLKNPDTKNLQLITDIYKDALNQYSKIEKSLQQINIFLESEIKLVTVASLKQSINALQKTLAEEINESKKQKQLLLKSLTDYQAQLKKLMSSRQTLADYNINSWPIILNKIAAIPGLFYKYIKILSLKVYDSYLWLTPLSVVVLWSSFVIIAVISFLISRFLKTLGRDKERSRLTGYLYDGVLVLVQRNIPYFCVVSMLWVLLSITHISFANYQLLFKLIAVWFTFKILILIARLVLLERITDSSGKDVKLYYRLKWLLLFGGWTTALMTIGHSLPLSILIQDIFNRLFMLFILTVSLVAWKSKDVIPYLLGPLLNSQKRYVRNAISLLVVLVPITVFSTAVIGLLGFTNLAWSMSLYLAYVLLVLVGYILARGLLFDALELFSELMISSLRNGWLWIEVFLKPIDNILRILLLITSILVLFQLFGWYSDSLVMISLGKFAQYTIVNFPGIHITVYSTIEFFILLAFFAWASKWTREFCYRWVYKNTKDPGIRNSLSVFSQYAVVLLGGFVTLHVLGFDFSGMSMIIGGLAVGMGFGLRDFASNIVGGLMLLIERPVREGDLVTIGEHEGRVAHIGIRSMRVSSWDNMEVLIPNAETFNKPFTNWTHQDGIVRTVIPIKVNRSDDPVMIQQIILDVLATTSEIVADPPAQVFLKKIDEALLEFEARYFINVQIHTRFEVRSKVLFAIMAQFKAANVKPPIEPIAVEIKEKEGHNDFIAKKQTTTN</sequence>
<feature type="transmembrane region" description="Helical" evidence="8">
    <location>
        <begin position="575"/>
        <end position="592"/>
    </location>
</feature>
<evidence type="ECO:0000256" key="6">
    <source>
        <dbReference type="ARBA" id="ARBA00023136"/>
    </source>
</evidence>
<dbReference type="InterPro" id="IPR023408">
    <property type="entry name" value="MscS_beta-dom_sf"/>
</dbReference>
<evidence type="ECO:0000256" key="7">
    <source>
        <dbReference type="SAM" id="Coils"/>
    </source>
</evidence>
<keyword evidence="7" id="KW-0175">Coiled coil</keyword>
<dbReference type="Gene3D" id="1.10.287.1260">
    <property type="match status" value="1"/>
</dbReference>
<evidence type="ECO:0000313" key="12">
    <source>
        <dbReference type="EMBL" id="STX44644.1"/>
    </source>
</evidence>
<dbReference type="InterPro" id="IPR011066">
    <property type="entry name" value="MscS_channel_C_sf"/>
</dbReference>
<evidence type="ECO:0000313" key="11">
    <source>
        <dbReference type="EMBL" id="KTD11012.1"/>
    </source>
</evidence>
<feature type="transmembrane region" description="Helical" evidence="8">
    <location>
        <begin position="612"/>
        <end position="637"/>
    </location>
</feature>
<feature type="coiled-coil region" evidence="7">
    <location>
        <begin position="338"/>
        <end position="376"/>
    </location>
</feature>
<feature type="transmembrane region" description="Helical" evidence="8">
    <location>
        <begin position="783"/>
        <end position="807"/>
    </location>
</feature>
<name>A0A378J9X4_9GAMM</name>
<dbReference type="PANTHER" id="PTHR30347:SF1">
    <property type="entry name" value="MECHANOSENSITIVE CHANNEL MSCK"/>
    <property type="match status" value="1"/>
</dbReference>
<feature type="transmembrane region" description="Helical" evidence="8">
    <location>
        <begin position="424"/>
        <end position="449"/>
    </location>
</feature>
<dbReference type="SUPFAM" id="SSF82861">
    <property type="entry name" value="Mechanosensitive channel protein MscS (YggB), transmembrane region"/>
    <property type="match status" value="1"/>
</dbReference>
<dbReference type="InterPro" id="IPR011014">
    <property type="entry name" value="MscS_channel_TM-2"/>
</dbReference>
<accession>A0A378J9X4</accession>
<dbReference type="InterPro" id="IPR052702">
    <property type="entry name" value="MscS-like_channel"/>
</dbReference>